<gene>
    <name evidence="2" type="ORF">FM125_08495</name>
</gene>
<name>A0A1R4JH27_9MICC</name>
<dbReference type="InterPro" id="IPR013216">
    <property type="entry name" value="Methyltransf_11"/>
</dbReference>
<dbReference type="PANTHER" id="PTHR43591">
    <property type="entry name" value="METHYLTRANSFERASE"/>
    <property type="match status" value="1"/>
</dbReference>
<dbReference type="GO" id="GO:0032259">
    <property type="term" value="P:methylation"/>
    <property type="evidence" value="ECO:0007669"/>
    <property type="project" value="UniProtKB-KW"/>
</dbReference>
<dbReference type="GO" id="GO:0008757">
    <property type="term" value="F:S-adenosylmethionine-dependent methyltransferase activity"/>
    <property type="evidence" value="ECO:0007669"/>
    <property type="project" value="InterPro"/>
</dbReference>
<dbReference type="Proteomes" id="UP000196230">
    <property type="component" value="Unassembled WGS sequence"/>
</dbReference>
<evidence type="ECO:0000313" key="3">
    <source>
        <dbReference type="Proteomes" id="UP000196230"/>
    </source>
</evidence>
<dbReference type="SUPFAM" id="SSF53335">
    <property type="entry name" value="S-adenosyl-L-methionine-dependent methyltransferases"/>
    <property type="match status" value="1"/>
</dbReference>
<dbReference type="InterPro" id="IPR029063">
    <property type="entry name" value="SAM-dependent_MTases_sf"/>
</dbReference>
<keyword evidence="2" id="KW-0808">Transferase</keyword>
<proteinExistence type="predicted"/>
<organism evidence="2 3">
    <name type="scientific">Micrococcus lylae</name>
    <dbReference type="NCBI Taxonomy" id="1273"/>
    <lineage>
        <taxon>Bacteria</taxon>
        <taxon>Bacillati</taxon>
        <taxon>Actinomycetota</taxon>
        <taxon>Actinomycetes</taxon>
        <taxon>Micrococcales</taxon>
        <taxon>Micrococcaceae</taxon>
        <taxon>Micrococcus</taxon>
    </lineage>
</organism>
<dbReference type="CDD" id="cd02440">
    <property type="entry name" value="AdoMet_MTases"/>
    <property type="match status" value="1"/>
</dbReference>
<reference evidence="2 3" key="1">
    <citation type="submission" date="2017-02" db="EMBL/GenBank/DDBJ databases">
        <authorList>
            <person name="Peterson S.W."/>
        </authorList>
    </citation>
    <scope>NUCLEOTIDE SEQUENCE [LARGE SCALE GENOMIC DNA]</scope>
    <source>
        <strain evidence="2 3">2B3F</strain>
    </source>
</reference>
<dbReference type="Pfam" id="PF08241">
    <property type="entry name" value="Methyltransf_11"/>
    <property type="match status" value="1"/>
</dbReference>
<dbReference type="PANTHER" id="PTHR43591:SF24">
    <property type="entry name" value="2-METHOXY-6-POLYPRENYL-1,4-BENZOQUINOL METHYLASE, MITOCHONDRIAL"/>
    <property type="match status" value="1"/>
</dbReference>
<protein>
    <submittedName>
        <fullName evidence="2">SAM-dependent methyltransferase</fullName>
    </submittedName>
</protein>
<keyword evidence="2" id="KW-0489">Methyltransferase</keyword>
<evidence type="ECO:0000313" key="2">
    <source>
        <dbReference type="EMBL" id="SJN31318.1"/>
    </source>
</evidence>
<feature type="domain" description="Methyltransferase type 11" evidence="1">
    <location>
        <begin position="65"/>
        <end position="157"/>
    </location>
</feature>
<evidence type="ECO:0000259" key="1">
    <source>
        <dbReference type="Pfam" id="PF08241"/>
    </source>
</evidence>
<dbReference type="AlphaFoldDB" id="A0A1R4JH27"/>
<dbReference type="RefSeq" id="WP_083315222.1">
    <property type="nucleotide sequence ID" value="NZ_CP126965.1"/>
</dbReference>
<accession>A0A1R4JH27</accession>
<sequence length="286" mass="29849">MTARSTAADEHGRGQDRLESKVLRFYGQDFDEDARLRTQSAQSAVEFLRVQSLLRARLSPGSRVLDVGGATGVHAEWLADDGHAVTLLDPVPEQVAVAAALPGVEALVGDARDLPFAEASADAVLLFGPLYHLPSRRDRLRALAEAHRVLRPGGLVFAAGISRLGAFLDGVLERVASGDPHVDADDVALLNDGAWTNPGPGFPGGHFHSSAELADELRAAGFTEVSVRGLEAPTAVALQSEAPDAELSAAAVALADRLDALHADGAPTRPGVADLSAHLLALGTRP</sequence>
<dbReference type="Gene3D" id="3.40.50.150">
    <property type="entry name" value="Vaccinia Virus protein VP39"/>
    <property type="match status" value="1"/>
</dbReference>
<dbReference type="EMBL" id="FUKP01000059">
    <property type="protein sequence ID" value="SJN31318.1"/>
    <property type="molecule type" value="Genomic_DNA"/>
</dbReference>